<dbReference type="Pfam" id="PF00266">
    <property type="entry name" value="Aminotran_5"/>
    <property type="match status" value="2"/>
</dbReference>
<dbReference type="GO" id="GO:0008483">
    <property type="term" value="F:transaminase activity"/>
    <property type="evidence" value="ECO:0007669"/>
    <property type="project" value="UniProtKB-KW"/>
</dbReference>
<evidence type="ECO:0000259" key="2">
    <source>
        <dbReference type="Pfam" id="PF00266"/>
    </source>
</evidence>
<evidence type="ECO:0000313" key="4">
    <source>
        <dbReference type="Proteomes" id="UP000242188"/>
    </source>
</evidence>
<keyword evidence="1" id="KW-0663">Pyridoxal phosphate</keyword>
<dbReference type="InterPro" id="IPR015422">
    <property type="entry name" value="PyrdxlP-dep_Trfase_small"/>
</dbReference>
<evidence type="ECO:0000313" key="3">
    <source>
        <dbReference type="EMBL" id="OWF49913.1"/>
    </source>
</evidence>
<accession>A0A210QMF8</accession>
<feature type="domain" description="Aminotransferase class V" evidence="2">
    <location>
        <begin position="464"/>
        <end position="716"/>
    </location>
</feature>
<keyword evidence="3" id="KW-0032">Aminotransferase</keyword>
<name>A0A210QMF8_MIZYE</name>
<dbReference type="STRING" id="6573.A0A210QMF8"/>
<dbReference type="AlphaFoldDB" id="A0A210QMF8"/>
<reference evidence="3 4" key="1">
    <citation type="journal article" date="2017" name="Nat. Ecol. Evol.">
        <title>Scallop genome provides insights into evolution of bilaterian karyotype and development.</title>
        <authorList>
            <person name="Wang S."/>
            <person name="Zhang J."/>
            <person name="Jiao W."/>
            <person name="Li J."/>
            <person name="Xun X."/>
            <person name="Sun Y."/>
            <person name="Guo X."/>
            <person name="Huan P."/>
            <person name="Dong B."/>
            <person name="Zhang L."/>
            <person name="Hu X."/>
            <person name="Sun X."/>
            <person name="Wang J."/>
            <person name="Zhao C."/>
            <person name="Wang Y."/>
            <person name="Wang D."/>
            <person name="Huang X."/>
            <person name="Wang R."/>
            <person name="Lv J."/>
            <person name="Li Y."/>
            <person name="Zhang Z."/>
            <person name="Liu B."/>
            <person name="Lu W."/>
            <person name="Hui Y."/>
            <person name="Liang J."/>
            <person name="Zhou Z."/>
            <person name="Hou R."/>
            <person name="Li X."/>
            <person name="Liu Y."/>
            <person name="Li H."/>
            <person name="Ning X."/>
            <person name="Lin Y."/>
            <person name="Zhao L."/>
            <person name="Xing Q."/>
            <person name="Dou J."/>
            <person name="Li Y."/>
            <person name="Mao J."/>
            <person name="Guo H."/>
            <person name="Dou H."/>
            <person name="Li T."/>
            <person name="Mu C."/>
            <person name="Jiang W."/>
            <person name="Fu Q."/>
            <person name="Fu X."/>
            <person name="Miao Y."/>
            <person name="Liu J."/>
            <person name="Yu Q."/>
            <person name="Li R."/>
            <person name="Liao H."/>
            <person name="Li X."/>
            <person name="Kong Y."/>
            <person name="Jiang Z."/>
            <person name="Chourrout D."/>
            <person name="Li R."/>
            <person name="Bao Z."/>
        </authorList>
    </citation>
    <scope>NUCLEOTIDE SEQUENCE [LARGE SCALE GENOMIC DNA]</scope>
    <source>
        <strain evidence="3 4">PY_sf001</strain>
    </source>
</reference>
<evidence type="ECO:0000256" key="1">
    <source>
        <dbReference type="ARBA" id="ARBA00022898"/>
    </source>
</evidence>
<gene>
    <name evidence="3" type="ORF">KP79_PYT04003</name>
</gene>
<dbReference type="PANTHER" id="PTHR43092">
    <property type="entry name" value="L-CYSTEINE DESULFHYDRASE"/>
    <property type="match status" value="1"/>
</dbReference>
<dbReference type="InterPro" id="IPR000192">
    <property type="entry name" value="Aminotrans_V_dom"/>
</dbReference>
<protein>
    <submittedName>
        <fullName evidence="3">Aminotransferase</fullName>
    </submittedName>
</protein>
<feature type="domain" description="Aminotransferase class V" evidence="2">
    <location>
        <begin position="66"/>
        <end position="310"/>
    </location>
</feature>
<dbReference type="Proteomes" id="UP000242188">
    <property type="component" value="Unassembled WGS sequence"/>
</dbReference>
<dbReference type="Gene3D" id="3.90.1150.10">
    <property type="entry name" value="Aspartate Aminotransferase, domain 1"/>
    <property type="match status" value="2"/>
</dbReference>
<comment type="caution">
    <text evidence="3">The sequence shown here is derived from an EMBL/GenBank/DDBJ whole genome shotgun (WGS) entry which is preliminary data.</text>
</comment>
<dbReference type="EMBL" id="NEDP02002897">
    <property type="protein sequence ID" value="OWF49913.1"/>
    <property type="molecule type" value="Genomic_DNA"/>
</dbReference>
<organism evidence="3 4">
    <name type="scientific">Mizuhopecten yessoensis</name>
    <name type="common">Japanese scallop</name>
    <name type="synonym">Patinopecten yessoensis</name>
    <dbReference type="NCBI Taxonomy" id="6573"/>
    <lineage>
        <taxon>Eukaryota</taxon>
        <taxon>Metazoa</taxon>
        <taxon>Spiralia</taxon>
        <taxon>Lophotrochozoa</taxon>
        <taxon>Mollusca</taxon>
        <taxon>Bivalvia</taxon>
        <taxon>Autobranchia</taxon>
        <taxon>Pteriomorphia</taxon>
        <taxon>Pectinida</taxon>
        <taxon>Pectinoidea</taxon>
        <taxon>Pectinidae</taxon>
        <taxon>Mizuhopecten</taxon>
    </lineage>
</organism>
<proteinExistence type="predicted"/>
<dbReference type="OrthoDB" id="5978656at2759"/>
<dbReference type="SUPFAM" id="SSF53383">
    <property type="entry name" value="PLP-dependent transferases"/>
    <property type="match status" value="2"/>
</dbReference>
<dbReference type="Gene3D" id="3.40.640.10">
    <property type="entry name" value="Type I PLP-dependent aspartate aminotransferase-like (Major domain)"/>
    <property type="match status" value="2"/>
</dbReference>
<keyword evidence="4" id="KW-1185">Reference proteome</keyword>
<dbReference type="InterPro" id="IPR015424">
    <property type="entry name" value="PyrdxlP-dep_Trfase"/>
</dbReference>
<keyword evidence="3" id="KW-0808">Transferase</keyword>
<dbReference type="PANTHER" id="PTHR43092:SF4">
    <property type="entry name" value="AMINOTRANSFERASE CLASS V DOMAIN-CONTAINING PROTEIN"/>
    <property type="match status" value="1"/>
</dbReference>
<sequence length="800" mass="91298">MATGMDRPEFGRDIREKEFCMRKGATFINHGSYGMVPRRIKELQSRYLYQTDAHPDDWFQRKIKGLWMAARDAAASVVNSEVDDVVIVQNATTGINTVLKALQLTETEEILVTNNTYAAIWKTAHHISTDGSGGKLHVLDINFPIQSEDEIVQQYRDFLSQHPKVRIAVLDHITSISALVMPIKKIIKVCRDYNVLSMIDGAHAPGQVQIDMKDIDPDFYAGNFHKWLYTPRGCALLYIRKEHQEWACPLVTAGNYSENVGLQFFMQGTRDDTPYICLPEALRFYSDIGGMEVITRYCSHLLDQAASKMVAAWGTAKLPVPREMEPPCMRMVKLPTLTGFIPSLSNSIRLMSDIYTRWNIQTATMYVDGDLYVRLSANVYNTEADYDTLVAAIQKMRDYDSTANQSPVVTTFGHPIREAEFSLRKGSTFLNNAARGSIPKRVREIHLRYINELDDHPDDWMRRKVKDMWIASRESAAIFVNVDPEDLVFVQNATTGFNSVLKTYPFSPDDAFLFTNNSFEALKNTCHYVSTKLKGMKTYILDVTFPIETDDELVEKHRKILTDHPDIKLVVIDHITSRTALMFPVHKMVKLCQDMGVMALVDGANAPGQVSLDIKALDPDFYSGNFHKWAFAPRGCGFLYVKKVHRPLVKPLVTSHFYQQTMTDEFFMQGCRDDTPYITLKHALQFLQDIGGMEKVLAYNTKLLQEAVDLIISSWETHTLPIPKSLEAPCVRMIKLPVLKDYEGNSEDATRLVDDLYTQYDIQTQMFCVQCQLYLRLSAQVYNELDDYRKLVTVINSLRK</sequence>
<dbReference type="InterPro" id="IPR015421">
    <property type="entry name" value="PyrdxlP-dep_Trfase_major"/>
</dbReference>